<dbReference type="Gene3D" id="2.20.110.10">
    <property type="entry name" value="Histone H3 K4-specific methyltransferase SET7/9 N-terminal domain"/>
    <property type="match status" value="2"/>
</dbReference>
<gene>
    <name evidence="1" type="ORF">JCM31826_17850</name>
</gene>
<sequence>MLNGQNNDTLVPVILYYQSGAIASKGFLRNNMPDGFWINYYENGIKKSEGNRINYLLDGTWYFYDSLGNLRSTINYSNGIKHGPSLVFENDQVIDSSFYMNNLLSGMRVLFKNGYKTFIYQYVNGLENDDAYELDTLGTIISVFSYKDGILLKKLPVNRKNNLGLLEGIYMDFYPDYKKKIEGFYKNGKKNGQFKFFSPNGEIIKIEIWINDSLYDNSNNAKVNLLRRYHEGTFLIKQEGLFFEDSIPIGKHSFYDEKGNYIGTKIFSEKGILLSEGMLDSNGRKFGLWKFYYTDGKLYSRGEFYNDLKEGIWEYYYPDGSIQEKGEYKRDLLNGKWLSYCTNGNILKEISYINGKEEGLLREYDCDGNLIKEANYEDGLLNGPWFLSLNNFTEKGQYLNDLKSGKWLTFYDDVTLKSEVYYENGLLNGSYTIYYPDGKKMITGNYLFGKRDGIWSFYDQNGNKYLTIEYKNDVEKKYNGVKITL</sequence>
<protein>
    <submittedName>
        <fullName evidence="1">Phosphatidylinositol-4-phosphate 5-kinase</fullName>
    </submittedName>
</protein>
<dbReference type="PANTHER" id="PTHR33706">
    <property type="entry name" value="MORN VARIANT REPEAT PROTEIN"/>
    <property type="match status" value="1"/>
</dbReference>
<comment type="caution">
    <text evidence="1">The sequence shown here is derived from an EMBL/GenBank/DDBJ whole genome shotgun (WGS) entry which is preliminary data.</text>
</comment>
<reference evidence="1 2" key="1">
    <citation type="submission" date="2018-11" db="EMBL/GenBank/DDBJ databases">
        <title>Schleiferia aggregans sp. nov., a moderately thermophilic heterotrophic bacterium isolated from microbial mats at a terrestrial hot spring.</title>
        <authorList>
            <person name="Iino T."/>
            <person name="Ohkuma M."/>
            <person name="Haruta S."/>
        </authorList>
    </citation>
    <scope>NUCLEOTIDE SEQUENCE [LARGE SCALE GENOMIC DNA]</scope>
    <source>
        <strain evidence="1 2">LA</strain>
    </source>
</reference>
<dbReference type="PANTHER" id="PTHR33706:SF1">
    <property type="entry name" value="TPR REPEAT PROTEIN"/>
    <property type="match status" value="1"/>
</dbReference>
<dbReference type="InterPro" id="IPR011652">
    <property type="entry name" value="MORN_2"/>
</dbReference>
<keyword evidence="1" id="KW-0808">Transferase</keyword>
<accession>A0A401XMS8</accession>
<dbReference type="Proteomes" id="UP000286715">
    <property type="component" value="Unassembled WGS sequence"/>
</dbReference>
<dbReference type="GO" id="GO:0016301">
    <property type="term" value="F:kinase activity"/>
    <property type="evidence" value="ECO:0007669"/>
    <property type="project" value="UniProtKB-KW"/>
</dbReference>
<evidence type="ECO:0000313" key="2">
    <source>
        <dbReference type="Proteomes" id="UP000286715"/>
    </source>
</evidence>
<dbReference type="AlphaFoldDB" id="A0A401XMS8"/>
<keyword evidence="2" id="KW-1185">Reference proteome</keyword>
<proteinExistence type="predicted"/>
<organism evidence="1 2">
    <name type="scientific">Thermaurantimonas aggregans</name>
    <dbReference type="NCBI Taxonomy" id="2173829"/>
    <lineage>
        <taxon>Bacteria</taxon>
        <taxon>Pseudomonadati</taxon>
        <taxon>Bacteroidota</taxon>
        <taxon>Flavobacteriia</taxon>
        <taxon>Flavobacteriales</taxon>
        <taxon>Schleiferiaceae</taxon>
        <taxon>Thermaurantimonas</taxon>
    </lineage>
</organism>
<dbReference type="EMBL" id="BHZE01000020">
    <property type="protein sequence ID" value="GCD78303.1"/>
    <property type="molecule type" value="Genomic_DNA"/>
</dbReference>
<name>A0A401XMS8_9FLAO</name>
<dbReference type="SUPFAM" id="SSF82185">
    <property type="entry name" value="Histone H3 K4-specific methyltransferase SET7/9 N-terminal domain"/>
    <property type="match status" value="4"/>
</dbReference>
<keyword evidence="1" id="KW-0418">Kinase</keyword>
<dbReference type="Gene3D" id="3.90.930.1">
    <property type="match status" value="2"/>
</dbReference>
<dbReference type="Pfam" id="PF07661">
    <property type="entry name" value="MORN_2"/>
    <property type="match status" value="6"/>
</dbReference>
<evidence type="ECO:0000313" key="1">
    <source>
        <dbReference type="EMBL" id="GCD78303.1"/>
    </source>
</evidence>